<keyword evidence="5" id="KW-1185">Reference proteome</keyword>
<proteinExistence type="predicted"/>
<dbReference type="AlphaFoldDB" id="A0AAQ3SQU3"/>
<dbReference type="GO" id="GO:0004523">
    <property type="term" value="F:RNA-DNA hybrid ribonuclease activity"/>
    <property type="evidence" value="ECO:0007669"/>
    <property type="project" value="InterPro"/>
</dbReference>
<evidence type="ECO:0000259" key="3">
    <source>
        <dbReference type="Pfam" id="PF13966"/>
    </source>
</evidence>
<reference evidence="4 5" key="1">
    <citation type="submission" date="2024-02" db="EMBL/GenBank/DDBJ databases">
        <title>High-quality chromosome-scale genome assembly of Pensacola bahiagrass (Paspalum notatum Flugge var. saurae).</title>
        <authorList>
            <person name="Vega J.M."/>
            <person name="Podio M."/>
            <person name="Orjuela J."/>
            <person name="Siena L.A."/>
            <person name="Pessino S.C."/>
            <person name="Combes M.C."/>
            <person name="Mariac C."/>
            <person name="Albertini E."/>
            <person name="Pupilli F."/>
            <person name="Ortiz J.P.A."/>
            <person name="Leblanc O."/>
        </authorList>
    </citation>
    <scope>NUCLEOTIDE SEQUENCE [LARGE SCALE GENOMIC DNA]</scope>
    <source>
        <strain evidence="4">R1</strain>
        <tissue evidence="4">Leaf</tissue>
    </source>
</reference>
<dbReference type="Gene3D" id="3.30.420.10">
    <property type="entry name" value="Ribonuclease H-like superfamily/Ribonuclease H"/>
    <property type="match status" value="1"/>
</dbReference>
<dbReference type="PANTHER" id="PTHR33116:SF86">
    <property type="entry name" value="REVERSE TRANSCRIPTASE DOMAIN-CONTAINING PROTEIN"/>
    <property type="match status" value="1"/>
</dbReference>
<organism evidence="4 5">
    <name type="scientific">Paspalum notatum var. saurae</name>
    <dbReference type="NCBI Taxonomy" id="547442"/>
    <lineage>
        <taxon>Eukaryota</taxon>
        <taxon>Viridiplantae</taxon>
        <taxon>Streptophyta</taxon>
        <taxon>Embryophyta</taxon>
        <taxon>Tracheophyta</taxon>
        <taxon>Spermatophyta</taxon>
        <taxon>Magnoliopsida</taxon>
        <taxon>Liliopsida</taxon>
        <taxon>Poales</taxon>
        <taxon>Poaceae</taxon>
        <taxon>PACMAD clade</taxon>
        <taxon>Panicoideae</taxon>
        <taxon>Andropogonodae</taxon>
        <taxon>Paspaleae</taxon>
        <taxon>Paspalinae</taxon>
        <taxon>Paspalum</taxon>
    </lineage>
</organism>
<name>A0AAQ3SQU3_PASNO</name>
<dbReference type="CDD" id="cd06222">
    <property type="entry name" value="RNase_H_like"/>
    <property type="match status" value="1"/>
</dbReference>
<feature type="domain" description="RNase H type-1" evidence="2">
    <location>
        <begin position="493"/>
        <end position="572"/>
    </location>
</feature>
<evidence type="ECO:0000313" key="5">
    <source>
        <dbReference type="Proteomes" id="UP001341281"/>
    </source>
</evidence>
<dbReference type="InterPro" id="IPR036397">
    <property type="entry name" value="RNaseH_sf"/>
</dbReference>
<gene>
    <name evidence="4" type="ORF">U9M48_009139</name>
</gene>
<dbReference type="InterPro" id="IPR044730">
    <property type="entry name" value="RNase_H-like_dom_plant"/>
</dbReference>
<dbReference type="EMBL" id="CP144746">
    <property type="protein sequence ID" value="WVZ58921.1"/>
    <property type="molecule type" value="Genomic_DNA"/>
</dbReference>
<feature type="region of interest" description="Disordered" evidence="1">
    <location>
        <begin position="301"/>
        <end position="322"/>
    </location>
</feature>
<dbReference type="Proteomes" id="UP001341281">
    <property type="component" value="Chromosome 02"/>
</dbReference>
<evidence type="ECO:0000259" key="2">
    <source>
        <dbReference type="Pfam" id="PF13456"/>
    </source>
</evidence>
<feature type="region of interest" description="Disordered" evidence="1">
    <location>
        <begin position="465"/>
        <end position="486"/>
    </location>
</feature>
<dbReference type="InterPro" id="IPR012337">
    <property type="entry name" value="RNaseH-like_sf"/>
</dbReference>
<dbReference type="Pfam" id="PF13966">
    <property type="entry name" value="zf-RVT"/>
    <property type="match status" value="1"/>
</dbReference>
<evidence type="ECO:0008006" key="6">
    <source>
        <dbReference type="Google" id="ProtNLM"/>
    </source>
</evidence>
<accession>A0AAQ3SQU3</accession>
<sequence length="590" mass="67556">MFSKNMRAGVKQQLMSTLEIDTEARNARYLGLPVYMGTSKKQTFSYIKDKVWQKIQGWKEKLLSKAGKEVLIKAVAQAIPSYAMSCFDLTKGLCDEMSSMICSYWWAAQDKENKMHWVSWEVLRSRKMKGGLGYRDLHMFNLAMLARQDWRLLLNPESLCAQVLWAKYFPDGDMLKAMHKPDISYSWRSILQGIKALKEGLIWRVGDGSQINIWADPWIPNSITRRPVTPRGQTILSKVSELIYPVLGKWDRELIQDIFWEEDASLILSIPVQTGREDTLAWHFDSKGLFSVKSMYHALEDKSERDQKKQIGGSSKQTERETGSEWKKLWRLKYQPKIKQFLWRLAKNSLPWRLSIQRRGMQIDTRCLVCWRLDEDGGHCFLKCKRVKQCWRAMGLEQVREKLLRASNAREMICMILNLPSDAQGKTVGLLWAWWEARNNANVVEDMKRTEDIVHRAVLIMADPPTTNENKETTAPDRHRHWVKPPPDKLKINCNGAFAKESKQGAWGFVIRDHEGNGVLAGAGKLQEVPNAMCAKGYACLAALEAAMNAGMARIILETDSLGLVSALKTVSYDYSIGGTLFCEIADLLR</sequence>
<dbReference type="InterPro" id="IPR002156">
    <property type="entry name" value="RNaseH_domain"/>
</dbReference>
<evidence type="ECO:0000256" key="1">
    <source>
        <dbReference type="SAM" id="MobiDB-lite"/>
    </source>
</evidence>
<dbReference type="GO" id="GO:0003676">
    <property type="term" value="F:nucleic acid binding"/>
    <property type="evidence" value="ECO:0007669"/>
    <property type="project" value="InterPro"/>
</dbReference>
<evidence type="ECO:0000313" key="4">
    <source>
        <dbReference type="EMBL" id="WVZ58921.1"/>
    </source>
</evidence>
<dbReference type="SUPFAM" id="SSF53098">
    <property type="entry name" value="Ribonuclease H-like"/>
    <property type="match status" value="1"/>
</dbReference>
<dbReference type="PANTHER" id="PTHR33116">
    <property type="entry name" value="REVERSE TRANSCRIPTASE ZINC-BINDING DOMAIN-CONTAINING PROTEIN-RELATED-RELATED"/>
    <property type="match status" value="1"/>
</dbReference>
<feature type="domain" description="Reverse transcriptase zinc-binding" evidence="3">
    <location>
        <begin position="290"/>
        <end position="391"/>
    </location>
</feature>
<protein>
    <recommendedName>
        <fullName evidence="6">RNase H type-1 domain-containing protein</fullName>
    </recommendedName>
</protein>
<dbReference type="Pfam" id="PF13456">
    <property type="entry name" value="RVT_3"/>
    <property type="match status" value="1"/>
</dbReference>
<dbReference type="InterPro" id="IPR026960">
    <property type="entry name" value="RVT-Znf"/>
</dbReference>